<comment type="subcellular location">
    <subcellularLocation>
        <location evidence="1">Cell membrane</location>
        <topology evidence="1">Multi-pass membrane protein</topology>
    </subcellularLocation>
</comment>
<proteinExistence type="predicted"/>
<organism evidence="9 10">
    <name type="scientific">Candidatus Acidiferrum panamense</name>
    <dbReference type="NCBI Taxonomy" id="2741543"/>
    <lineage>
        <taxon>Bacteria</taxon>
        <taxon>Pseudomonadati</taxon>
        <taxon>Acidobacteriota</taxon>
        <taxon>Terriglobia</taxon>
        <taxon>Candidatus Acidiferrales</taxon>
        <taxon>Candidatus Acidiferrum</taxon>
    </lineage>
</organism>
<keyword evidence="2" id="KW-1003">Cell membrane</keyword>
<dbReference type="GO" id="GO:0016780">
    <property type="term" value="F:phosphotransferase activity, for other substituted phosphate groups"/>
    <property type="evidence" value="ECO:0007669"/>
    <property type="project" value="InterPro"/>
</dbReference>
<feature type="transmembrane region" description="Helical" evidence="8">
    <location>
        <begin position="154"/>
        <end position="174"/>
    </location>
</feature>
<keyword evidence="6 8" id="KW-0472">Membrane</keyword>
<evidence type="ECO:0000256" key="3">
    <source>
        <dbReference type="ARBA" id="ARBA00022679"/>
    </source>
</evidence>
<feature type="transmembrane region" description="Helical" evidence="8">
    <location>
        <begin position="49"/>
        <end position="68"/>
    </location>
</feature>
<comment type="cofactor">
    <cofactor evidence="7">
        <name>Mg(2+)</name>
        <dbReference type="ChEBI" id="CHEBI:18420"/>
    </cofactor>
</comment>
<evidence type="ECO:0000256" key="6">
    <source>
        <dbReference type="ARBA" id="ARBA00023136"/>
    </source>
</evidence>
<reference evidence="9" key="1">
    <citation type="submission" date="2020-06" db="EMBL/GenBank/DDBJ databases">
        <title>Legume-microbial interactions unlock mineral nutrients during tropical forest succession.</title>
        <authorList>
            <person name="Epihov D.Z."/>
        </authorList>
    </citation>
    <scope>NUCLEOTIDE SEQUENCE [LARGE SCALE GENOMIC DNA]</scope>
    <source>
        <strain evidence="9">Pan2503</strain>
    </source>
</reference>
<sequence>AVGILDDRGLLHHQVKLFVGMPLAAGILLLSGIRAQVFTTFVEGPSGVFLDAALTVFWVVGITASFSILDHMDGLCAGVAAVSSVFFALLAYMNGQILVTILAAAVLGAAAGFLRWNFKPARIFMGDGGAMFLGFLMAALGLKLRLENTPHFSGWLAPILILGAAIFDTTLVTISRARRGLLPFATPGKDHAAHRLANLGLGHRGAVVTLYLLGALGGSAALLIGYLSTRDALLLGILALALALSGIAYLERAPYERQEREPSRAR</sequence>
<feature type="transmembrane region" description="Helical" evidence="8">
    <location>
        <begin position="75"/>
        <end position="92"/>
    </location>
</feature>
<dbReference type="CDD" id="cd06853">
    <property type="entry name" value="GT_WecA_like"/>
    <property type="match status" value="1"/>
</dbReference>
<feature type="binding site" evidence="7">
    <location>
        <position position="127"/>
    </location>
    <ligand>
        <name>Mg(2+)</name>
        <dbReference type="ChEBI" id="CHEBI:18420"/>
    </ligand>
</feature>
<accession>A0A7V8NQM8</accession>
<feature type="transmembrane region" description="Helical" evidence="8">
    <location>
        <begin position="232"/>
        <end position="250"/>
    </location>
</feature>
<evidence type="ECO:0000256" key="7">
    <source>
        <dbReference type="PIRSR" id="PIRSR600715-1"/>
    </source>
</evidence>
<feature type="transmembrane region" description="Helical" evidence="8">
    <location>
        <begin position="17"/>
        <end position="37"/>
    </location>
</feature>
<feature type="transmembrane region" description="Helical" evidence="8">
    <location>
        <begin position="98"/>
        <end position="116"/>
    </location>
</feature>
<keyword evidence="7" id="KW-0479">Metal-binding</keyword>
<evidence type="ECO:0000256" key="5">
    <source>
        <dbReference type="ARBA" id="ARBA00022989"/>
    </source>
</evidence>
<keyword evidence="10" id="KW-1185">Reference proteome</keyword>
<dbReference type="GO" id="GO:0071555">
    <property type="term" value="P:cell wall organization"/>
    <property type="evidence" value="ECO:0007669"/>
    <property type="project" value="TreeGrafter"/>
</dbReference>
<protein>
    <submittedName>
        <fullName evidence="9">Undecaprenyl/decaprenyl-phosphate alpha-N-acetylglucosaminyl 1-phosphate transferase</fullName>
    </submittedName>
</protein>
<feature type="transmembrane region" description="Helical" evidence="8">
    <location>
        <begin position="123"/>
        <end position="142"/>
    </location>
</feature>
<dbReference type="Proteomes" id="UP000567293">
    <property type="component" value="Unassembled WGS sequence"/>
</dbReference>
<evidence type="ECO:0000313" key="10">
    <source>
        <dbReference type="Proteomes" id="UP000567293"/>
    </source>
</evidence>
<dbReference type="InterPro" id="IPR000715">
    <property type="entry name" value="Glycosyl_transferase_4"/>
</dbReference>
<evidence type="ECO:0000256" key="2">
    <source>
        <dbReference type="ARBA" id="ARBA00022475"/>
    </source>
</evidence>
<dbReference type="GO" id="GO:0044038">
    <property type="term" value="P:cell wall macromolecule biosynthetic process"/>
    <property type="evidence" value="ECO:0007669"/>
    <property type="project" value="TreeGrafter"/>
</dbReference>
<feature type="non-terminal residue" evidence="9">
    <location>
        <position position="1"/>
    </location>
</feature>
<dbReference type="GO" id="GO:0009103">
    <property type="term" value="P:lipopolysaccharide biosynthetic process"/>
    <property type="evidence" value="ECO:0007669"/>
    <property type="project" value="TreeGrafter"/>
</dbReference>
<dbReference type="GO" id="GO:0005886">
    <property type="term" value="C:plasma membrane"/>
    <property type="evidence" value="ECO:0007669"/>
    <property type="project" value="UniProtKB-SubCell"/>
</dbReference>
<keyword evidence="3 9" id="KW-0808">Transferase</keyword>
<feature type="transmembrane region" description="Helical" evidence="8">
    <location>
        <begin position="205"/>
        <end position="226"/>
    </location>
</feature>
<dbReference type="PANTHER" id="PTHR22926">
    <property type="entry name" value="PHOSPHO-N-ACETYLMURAMOYL-PENTAPEPTIDE-TRANSFERASE"/>
    <property type="match status" value="1"/>
</dbReference>
<name>A0A7V8NQM8_9BACT</name>
<evidence type="ECO:0000256" key="4">
    <source>
        <dbReference type="ARBA" id="ARBA00022692"/>
    </source>
</evidence>
<evidence type="ECO:0000256" key="8">
    <source>
        <dbReference type="SAM" id="Phobius"/>
    </source>
</evidence>
<dbReference type="PANTHER" id="PTHR22926:SF3">
    <property type="entry name" value="UNDECAPRENYL-PHOSPHATE ALPHA-N-ACETYLGLUCOSAMINYL 1-PHOSPHATE TRANSFERASE"/>
    <property type="match status" value="1"/>
</dbReference>
<dbReference type="EMBL" id="JACDQQ010001174">
    <property type="protein sequence ID" value="MBA0085718.1"/>
    <property type="molecule type" value="Genomic_DNA"/>
</dbReference>
<gene>
    <name evidence="9" type="ORF">HRJ53_12040</name>
</gene>
<dbReference type="Pfam" id="PF00953">
    <property type="entry name" value="Glycos_transf_4"/>
    <property type="match status" value="1"/>
</dbReference>
<keyword evidence="7" id="KW-0460">Magnesium</keyword>
<dbReference type="GO" id="GO:0046872">
    <property type="term" value="F:metal ion binding"/>
    <property type="evidence" value="ECO:0007669"/>
    <property type="project" value="UniProtKB-KW"/>
</dbReference>
<comment type="caution">
    <text evidence="9">The sequence shown here is derived from an EMBL/GenBank/DDBJ whole genome shotgun (WGS) entry which is preliminary data.</text>
</comment>
<evidence type="ECO:0000256" key="1">
    <source>
        <dbReference type="ARBA" id="ARBA00004651"/>
    </source>
</evidence>
<keyword evidence="5 8" id="KW-1133">Transmembrane helix</keyword>
<keyword evidence="4 8" id="KW-0812">Transmembrane</keyword>
<dbReference type="AlphaFoldDB" id="A0A7V8NQM8"/>
<evidence type="ECO:0000313" key="9">
    <source>
        <dbReference type="EMBL" id="MBA0085718.1"/>
    </source>
</evidence>